<organism evidence="2 3">
    <name type="scientific">Phytophthora lilii</name>
    <dbReference type="NCBI Taxonomy" id="2077276"/>
    <lineage>
        <taxon>Eukaryota</taxon>
        <taxon>Sar</taxon>
        <taxon>Stramenopiles</taxon>
        <taxon>Oomycota</taxon>
        <taxon>Peronosporomycetes</taxon>
        <taxon>Peronosporales</taxon>
        <taxon>Peronosporaceae</taxon>
        <taxon>Phytophthora</taxon>
    </lineage>
</organism>
<evidence type="ECO:0000313" key="3">
    <source>
        <dbReference type="Proteomes" id="UP001165083"/>
    </source>
</evidence>
<keyword evidence="3" id="KW-1185">Reference proteome</keyword>
<feature type="compositionally biased region" description="Basic and acidic residues" evidence="1">
    <location>
        <begin position="59"/>
        <end position="68"/>
    </location>
</feature>
<dbReference type="AlphaFoldDB" id="A0A9W6U6I8"/>
<sequence>MKVPYETVAHCGPRTLLPGSRRSSCWVSMGIWCAILERSGVWGLQHDEVRGRRPPTQRGDVRWEEAGSRRITARDQQQGRPLPRLNTGAAPVAKNRWRNVQSDAARNPMLQIKTGRSRYFFIDGGRTRPACAAAA</sequence>
<comment type="caution">
    <text evidence="2">The sequence shown here is derived from an EMBL/GenBank/DDBJ whole genome shotgun (WGS) entry which is preliminary data.</text>
</comment>
<reference evidence="2" key="1">
    <citation type="submission" date="2023-04" db="EMBL/GenBank/DDBJ databases">
        <title>Phytophthora lilii NBRC 32176.</title>
        <authorList>
            <person name="Ichikawa N."/>
            <person name="Sato H."/>
            <person name="Tonouchi N."/>
        </authorList>
    </citation>
    <scope>NUCLEOTIDE SEQUENCE</scope>
    <source>
        <strain evidence="2">NBRC 32176</strain>
    </source>
</reference>
<name>A0A9W6U6I8_9STRA</name>
<dbReference type="EMBL" id="BSXW01000586">
    <property type="protein sequence ID" value="GMF26121.1"/>
    <property type="molecule type" value="Genomic_DNA"/>
</dbReference>
<dbReference type="Proteomes" id="UP001165083">
    <property type="component" value="Unassembled WGS sequence"/>
</dbReference>
<protein>
    <submittedName>
        <fullName evidence="2">Unnamed protein product</fullName>
    </submittedName>
</protein>
<proteinExistence type="predicted"/>
<accession>A0A9W6U6I8</accession>
<evidence type="ECO:0000313" key="2">
    <source>
        <dbReference type="EMBL" id="GMF26121.1"/>
    </source>
</evidence>
<feature type="region of interest" description="Disordered" evidence="1">
    <location>
        <begin position="49"/>
        <end position="90"/>
    </location>
</feature>
<evidence type="ECO:0000256" key="1">
    <source>
        <dbReference type="SAM" id="MobiDB-lite"/>
    </source>
</evidence>
<gene>
    <name evidence="2" type="ORF">Plil01_001084900</name>
</gene>